<evidence type="ECO:0000313" key="4">
    <source>
        <dbReference type="Proteomes" id="UP000284006"/>
    </source>
</evidence>
<organism evidence="3 4">
    <name type="scientific">Massilia cavernae</name>
    <dbReference type="NCBI Taxonomy" id="2320864"/>
    <lineage>
        <taxon>Bacteria</taxon>
        <taxon>Pseudomonadati</taxon>
        <taxon>Pseudomonadota</taxon>
        <taxon>Betaproteobacteria</taxon>
        <taxon>Burkholderiales</taxon>
        <taxon>Oxalobacteraceae</taxon>
        <taxon>Telluria group</taxon>
        <taxon>Massilia</taxon>
    </lineage>
</organism>
<feature type="domain" description="Solute-binding protein family 3/N-terminal" evidence="2">
    <location>
        <begin position="17"/>
        <end position="237"/>
    </location>
</feature>
<evidence type="ECO:0000256" key="1">
    <source>
        <dbReference type="ARBA" id="ARBA00022729"/>
    </source>
</evidence>
<dbReference type="SMART" id="SM00062">
    <property type="entry name" value="PBPb"/>
    <property type="match status" value="1"/>
</dbReference>
<evidence type="ECO:0000313" key="3">
    <source>
        <dbReference type="EMBL" id="RJG15211.1"/>
    </source>
</evidence>
<evidence type="ECO:0000259" key="2">
    <source>
        <dbReference type="SMART" id="SM00062"/>
    </source>
</evidence>
<dbReference type="Pfam" id="PF00497">
    <property type="entry name" value="SBP_bac_3"/>
    <property type="match status" value="1"/>
</dbReference>
<dbReference type="AlphaFoldDB" id="A0A418XRP5"/>
<accession>A0A418XRP5</accession>
<keyword evidence="4" id="KW-1185">Reference proteome</keyword>
<dbReference type="EMBL" id="QYUP01000119">
    <property type="protein sequence ID" value="RJG15211.1"/>
    <property type="molecule type" value="Genomic_DNA"/>
</dbReference>
<dbReference type="OrthoDB" id="571173at2"/>
<dbReference type="PANTHER" id="PTHR35936:SF17">
    <property type="entry name" value="ARGININE-BINDING EXTRACELLULAR PROTEIN ARTP"/>
    <property type="match status" value="1"/>
</dbReference>
<keyword evidence="1" id="KW-0732">Signal</keyword>
<dbReference type="PANTHER" id="PTHR35936">
    <property type="entry name" value="MEMBRANE-BOUND LYTIC MUREIN TRANSGLYCOSYLASE F"/>
    <property type="match status" value="1"/>
</dbReference>
<comment type="caution">
    <text evidence="3">The sequence shown here is derived from an EMBL/GenBank/DDBJ whole genome shotgun (WGS) entry which is preliminary data.</text>
</comment>
<dbReference type="RefSeq" id="WP_119811325.1">
    <property type="nucleotide sequence ID" value="NZ_QYUP01000119.1"/>
</dbReference>
<dbReference type="SUPFAM" id="SSF53850">
    <property type="entry name" value="Periplasmic binding protein-like II"/>
    <property type="match status" value="1"/>
</dbReference>
<gene>
    <name evidence="3" type="ORF">D3872_13850</name>
</gene>
<dbReference type="InterPro" id="IPR001638">
    <property type="entry name" value="Solute-binding_3/MltF_N"/>
</dbReference>
<dbReference type="CDD" id="cd13623">
    <property type="entry name" value="PBP2_AA_hypothetical"/>
    <property type="match status" value="1"/>
</dbReference>
<reference evidence="3 4" key="1">
    <citation type="submission" date="2018-09" db="EMBL/GenBank/DDBJ databases">
        <authorList>
            <person name="Zhu H."/>
        </authorList>
    </citation>
    <scope>NUCLEOTIDE SEQUENCE [LARGE SCALE GENOMIC DNA]</scope>
    <source>
        <strain evidence="3 4">K1S02-61</strain>
    </source>
</reference>
<dbReference type="Gene3D" id="3.40.190.10">
    <property type="entry name" value="Periplasmic binding protein-like II"/>
    <property type="match status" value="2"/>
</dbReference>
<name>A0A418XRP5_9BURK</name>
<sequence>METTSDKLVREFASAGKLRASINLGNPILARQPAPSAKPAGVSVDLATEFARRLGVEIELVLFDAAGKAAEALKNRDVDIGFVALDPLRGEGIRFSHPYVQIEGSYLVRAGSPVASNDDVDQLGNRVTVGAGSAYDLHLSRSLKHAQIVRAPTSPTVVDTFIEQQLEVAAGVRQQLEHDAQRFPGLRVLDGRFMVINQAMGIPGQYSDEAWRFLSAFIEEMKQTGFVARSLAHHRIDGAVVAPAAPL</sequence>
<proteinExistence type="predicted"/>
<protein>
    <submittedName>
        <fullName evidence="3">ABC transporter substrate-binding protein</fullName>
    </submittedName>
</protein>
<dbReference type="Proteomes" id="UP000284006">
    <property type="component" value="Unassembled WGS sequence"/>
</dbReference>